<keyword evidence="8" id="KW-1185">Reference proteome</keyword>
<dbReference type="InterPro" id="IPR039042">
    <property type="entry name" value="Alg13-like"/>
</dbReference>
<keyword evidence="3" id="KW-0328">Glycosyltransferase</keyword>
<evidence type="ECO:0000256" key="4">
    <source>
        <dbReference type="ARBA" id="ARBA00022679"/>
    </source>
</evidence>
<evidence type="ECO:0000256" key="3">
    <source>
        <dbReference type="ARBA" id="ARBA00022676"/>
    </source>
</evidence>
<protein>
    <submittedName>
        <fullName evidence="7">Glycosyl transferase family 28</fullName>
    </submittedName>
</protein>
<dbReference type="PANTHER" id="PTHR12867:SF6">
    <property type="entry name" value="N-ACETYLGLUCOSAMINYLDIPHOSPHODOLICHOL N-ACETYLGLUCOSAMINYLTRANSFERASE"/>
    <property type="match status" value="1"/>
</dbReference>
<evidence type="ECO:0000259" key="6">
    <source>
        <dbReference type="Pfam" id="PF04101"/>
    </source>
</evidence>
<proteinExistence type="inferred from homology"/>
<evidence type="ECO:0000256" key="2">
    <source>
        <dbReference type="ARBA" id="ARBA00006962"/>
    </source>
</evidence>
<dbReference type="Pfam" id="PF04101">
    <property type="entry name" value="Glyco_tran_28_C"/>
    <property type="match status" value="1"/>
</dbReference>
<evidence type="ECO:0000256" key="5">
    <source>
        <dbReference type="ARBA" id="ARBA00022824"/>
    </source>
</evidence>
<reference evidence="7" key="1">
    <citation type="submission" date="2020-09" db="EMBL/GenBank/DDBJ databases">
        <title>Novel species of Mucilaginibacter isolated from a glacier on the Tibetan Plateau.</title>
        <authorList>
            <person name="Liu Q."/>
            <person name="Xin Y.-H."/>
        </authorList>
    </citation>
    <scope>NUCLEOTIDE SEQUENCE</scope>
    <source>
        <strain evidence="7">ZB1P21</strain>
    </source>
</reference>
<name>A0A926NM46_9SPHI</name>
<gene>
    <name evidence="7" type="ORF">IDJ76_16115</name>
</gene>
<feature type="domain" description="Glycosyl transferase family 28 C-terminal" evidence="6">
    <location>
        <begin position="1"/>
        <end position="150"/>
    </location>
</feature>
<dbReference type="AlphaFoldDB" id="A0A926NM46"/>
<dbReference type="Gene3D" id="3.40.50.2000">
    <property type="entry name" value="Glycogen Phosphorylase B"/>
    <property type="match status" value="1"/>
</dbReference>
<dbReference type="PANTHER" id="PTHR12867">
    <property type="entry name" value="GLYCOSYL TRANSFERASE-RELATED"/>
    <property type="match status" value="1"/>
</dbReference>
<evidence type="ECO:0000313" key="7">
    <source>
        <dbReference type="EMBL" id="MBD1394634.1"/>
    </source>
</evidence>
<dbReference type="InterPro" id="IPR007235">
    <property type="entry name" value="Glyco_trans_28_C"/>
</dbReference>
<evidence type="ECO:0000256" key="1">
    <source>
        <dbReference type="ARBA" id="ARBA00004240"/>
    </source>
</evidence>
<dbReference type="EMBL" id="JACWMX010000006">
    <property type="protein sequence ID" value="MBD1394634.1"/>
    <property type="molecule type" value="Genomic_DNA"/>
</dbReference>
<sequence length="161" mass="18361">MVFVTAGTQLPFDRLVNVVDQIAAQYPDTIFVVQALKSAVQTNHIQLVDFLSPRDFDKHFSNAKLIISHAGMGTIISALVKKKPIIVMPRLVKFNEHRNDHQLGTAKQMDIDGYVHVAYDEQELIAQFKSMWPDKLIIRKTIANEASKEFIQDLDHYIKSQ</sequence>
<dbReference type="GO" id="GO:0006488">
    <property type="term" value="P:dolichol-linked oligosaccharide biosynthetic process"/>
    <property type="evidence" value="ECO:0007669"/>
    <property type="project" value="InterPro"/>
</dbReference>
<dbReference type="SUPFAM" id="SSF53756">
    <property type="entry name" value="UDP-Glycosyltransferase/glycogen phosphorylase"/>
    <property type="match status" value="1"/>
</dbReference>
<comment type="caution">
    <text evidence="7">The sequence shown here is derived from an EMBL/GenBank/DDBJ whole genome shotgun (WGS) entry which is preliminary data.</text>
</comment>
<keyword evidence="4 7" id="KW-0808">Transferase</keyword>
<evidence type="ECO:0000313" key="8">
    <source>
        <dbReference type="Proteomes" id="UP000619078"/>
    </source>
</evidence>
<dbReference type="GO" id="GO:0016758">
    <property type="term" value="F:hexosyltransferase activity"/>
    <property type="evidence" value="ECO:0007669"/>
    <property type="project" value="InterPro"/>
</dbReference>
<organism evidence="7 8">
    <name type="scientific">Mucilaginibacter glaciei</name>
    <dbReference type="NCBI Taxonomy" id="2772109"/>
    <lineage>
        <taxon>Bacteria</taxon>
        <taxon>Pseudomonadati</taxon>
        <taxon>Bacteroidota</taxon>
        <taxon>Sphingobacteriia</taxon>
        <taxon>Sphingobacteriales</taxon>
        <taxon>Sphingobacteriaceae</taxon>
        <taxon>Mucilaginibacter</taxon>
    </lineage>
</organism>
<dbReference type="RefSeq" id="WP_191164392.1">
    <property type="nucleotide sequence ID" value="NZ_JACWMX010000006.1"/>
</dbReference>
<accession>A0A926NM46</accession>
<comment type="subcellular location">
    <subcellularLocation>
        <location evidence="1">Endoplasmic reticulum</location>
    </subcellularLocation>
</comment>
<keyword evidence="5" id="KW-0256">Endoplasmic reticulum</keyword>
<dbReference type="Proteomes" id="UP000619078">
    <property type="component" value="Unassembled WGS sequence"/>
</dbReference>
<comment type="similarity">
    <text evidence="2">Belongs to the glycosyltransferase 28 family.</text>
</comment>